<dbReference type="CDD" id="cd00167">
    <property type="entry name" value="SANT"/>
    <property type="match status" value="1"/>
</dbReference>
<feature type="compositionally biased region" description="Acidic residues" evidence="1">
    <location>
        <begin position="279"/>
        <end position="304"/>
    </location>
</feature>
<dbReference type="EMBL" id="BJWK01000005">
    <property type="protein sequence ID" value="GEM08232.1"/>
    <property type="molecule type" value="Genomic_DNA"/>
</dbReference>
<keyword evidence="3" id="KW-0648">Protein biosynthesis</keyword>
<dbReference type="Pfam" id="PF15963">
    <property type="entry name" value="Myb_DNA-bind_7"/>
    <property type="match status" value="1"/>
</dbReference>
<evidence type="ECO:0000259" key="2">
    <source>
        <dbReference type="SMART" id="SM00717"/>
    </source>
</evidence>
<feature type="compositionally biased region" description="Basic residues" evidence="1">
    <location>
        <begin position="367"/>
        <end position="381"/>
    </location>
</feature>
<feature type="compositionally biased region" description="Basic and acidic residues" evidence="1">
    <location>
        <begin position="821"/>
        <end position="840"/>
    </location>
</feature>
<gene>
    <name evidence="3" type="ORF">Rt10032_c05g2249</name>
</gene>
<feature type="compositionally biased region" description="Low complexity" evidence="1">
    <location>
        <begin position="102"/>
        <end position="113"/>
    </location>
</feature>
<feature type="compositionally biased region" description="Basic residues" evidence="1">
    <location>
        <begin position="308"/>
        <end position="333"/>
    </location>
</feature>
<accession>A0A511KD49</accession>
<dbReference type="GO" id="GO:0070898">
    <property type="term" value="P:RNA polymerase III preinitiation complex assembly"/>
    <property type="evidence" value="ECO:0007669"/>
    <property type="project" value="TreeGrafter"/>
</dbReference>
<feature type="compositionally biased region" description="Polar residues" evidence="1">
    <location>
        <begin position="1"/>
        <end position="11"/>
    </location>
</feature>
<keyword evidence="3" id="KW-0396">Initiation factor</keyword>
<feature type="region of interest" description="Disordered" evidence="1">
    <location>
        <begin position="548"/>
        <end position="591"/>
    </location>
</feature>
<feature type="region of interest" description="Disordered" evidence="1">
    <location>
        <begin position="450"/>
        <end position="536"/>
    </location>
</feature>
<feature type="compositionally biased region" description="Low complexity" evidence="1">
    <location>
        <begin position="124"/>
        <end position="143"/>
    </location>
</feature>
<sequence>MSTAGRINKSGQRFVPKRKNPPPSSGRSVRESSVASSTAGPTPKTSNAPLPVLDEVADEARFERGAASGSADVVSGSSAAKAGPSGSQGRPAASFAPMDPTQSSAASSQPSQQWTFDFTPRDPSSSSLTATQATSVFPSQSQPSSPPKSPTRIRPTEPTGAASSSPSRGIAFGPPSEPPVDTSPTSQHTSPARQASPQHTSPVVGQLKRLPPTTYAYAEAGPSSPKRRQTEQKDAQVEPVAGGSAEAAQEKGKGGKGRMPAKAKAALTNGTGKGKETAAEPEGESAEADVAEDEGAQQEEEEEAAPSAKKRKTSAAKKKAAPKKTPAAKKGKAKGISVDGEQDEPAVNGKGGEAGEEEDEVDEYDKRKPKKRKKAARKPKKGKADAFLFGSDDGDEQAGGQRDEAGERDEDGSDGEDGAPKKKPAKKAKELPVVDPSETLMAMLADPVPKVSIGRPSERTLFFEQRAKDRKKDRMKAKREKMKKRAKGGEASGEEQEEDEAENGAGGADEVRGLQDGERDGMPAPAAAQDKEVAPAANGDVDFFAAMGMRQMMEDDEAGAGKDGQMERSPMNGDGERSDAGGLRNGDEGEEEDDFAEMHYAPQMRIIDGQLVLDEQSLQIDRGGGDQDQGPREVIEESARDRFVNSRSYSKRKQGGRWSKEETELFYDAISQFYTNFEMISLLFPHRTRHEIRRKFNREDRLNPMLVTAALERRKRINMEAIAEITGVDLSGPVPEDPMENIQRQRAAEEAAAAAGHTGEHHAGGRKRKGKKKEEADDEEQLGGKKKRGKKGKNGAGAQPSGRGFDDDGEGAGQADEVDEDLRRIQEEVEEEERQRRIDEMEAAGLA</sequence>
<dbReference type="PANTHER" id="PTHR22929:SF0">
    <property type="entry name" value="TRANSCRIPTION FACTOR TFIIIB COMPONENT B'' HOMOLOG"/>
    <property type="match status" value="1"/>
</dbReference>
<dbReference type="SMART" id="SM00717">
    <property type="entry name" value="SANT"/>
    <property type="match status" value="1"/>
</dbReference>
<proteinExistence type="predicted"/>
<dbReference type="InterPro" id="IPR009057">
    <property type="entry name" value="Homeodomain-like_sf"/>
</dbReference>
<dbReference type="SUPFAM" id="SSF46689">
    <property type="entry name" value="Homeodomain-like"/>
    <property type="match status" value="1"/>
</dbReference>
<name>A0A511KD49_RHOTO</name>
<evidence type="ECO:0000256" key="1">
    <source>
        <dbReference type="SAM" id="MobiDB-lite"/>
    </source>
</evidence>
<feature type="compositionally biased region" description="Basic and acidic residues" evidence="1">
    <location>
        <begin position="509"/>
        <end position="521"/>
    </location>
</feature>
<feature type="compositionally biased region" description="Basic residues" evidence="1">
    <location>
        <begin position="784"/>
        <end position="793"/>
    </location>
</feature>
<dbReference type="PANTHER" id="PTHR22929">
    <property type="entry name" value="RNA POLYMERASE III TRANSCRIPTION INITIATION FACTOR B"/>
    <property type="match status" value="1"/>
</dbReference>
<dbReference type="OrthoDB" id="2530124at2759"/>
<feature type="compositionally biased region" description="Polar residues" evidence="1">
    <location>
        <begin position="25"/>
        <end position="48"/>
    </location>
</feature>
<feature type="compositionally biased region" description="Acidic residues" evidence="1">
    <location>
        <begin position="492"/>
        <end position="502"/>
    </location>
</feature>
<dbReference type="GO" id="GO:0000126">
    <property type="term" value="C:transcription factor TFIIIB complex"/>
    <property type="evidence" value="ECO:0007669"/>
    <property type="project" value="TreeGrafter"/>
</dbReference>
<feature type="domain" description="Myb-like" evidence="2">
    <location>
        <begin position="654"/>
        <end position="702"/>
    </location>
</feature>
<feature type="compositionally biased region" description="Polar residues" evidence="1">
    <location>
        <begin position="182"/>
        <end position="203"/>
    </location>
</feature>
<feature type="region of interest" description="Disordered" evidence="1">
    <location>
        <begin position="729"/>
        <end position="847"/>
    </location>
</feature>
<evidence type="ECO:0000313" key="4">
    <source>
        <dbReference type="Proteomes" id="UP000321518"/>
    </source>
</evidence>
<dbReference type="InterPro" id="IPR039467">
    <property type="entry name" value="TFIIIB_B''_Myb"/>
</dbReference>
<evidence type="ECO:0000313" key="3">
    <source>
        <dbReference type="EMBL" id="GEM08232.1"/>
    </source>
</evidence>
<dbReference type="GO" id="GO:0003743">
    <property type="term" value="F:translation initiation factor activity"/>
    <property type="evidence" value="ECO:0007669"/>
    <property type="project" value="UniProtKB-KW"/>
</dbReference>
<dbReference type="InterPro" id="IPR001005">
    <property type="entry name" value="SANT/Myb"/>
</dbReference>
<feature type="compositionally biased region" description="Acidic residues" evidence="1">
    <location>
        <begin position="406"/>
        <end position="417"/>
    </location>
</feature>
<dbReference type="Gene3D" id="1.10.10.60">
    <property type="entry name" value="Homeodomain-like"/>
    <property type="match status" value="1"/>
</dbReference>
<feature type="region of interest" description="Disordered" evidence="1">
    <location>
        <begin position="1"/>
        <end position="434"/>
    </location>
</feature>
<feature type="compositionally biased region" description="Basic residues" evidence="1">
    <location>
        <begin position="473"/>
        <end position="486"/>
    </location>
</feature>
<dbReference type="AlphaFoldDB" id="A0A511KD49"/>
<feature type="compositionally biased region" description="Low complexity" evidence="1">
    <location>
        <begin position="65"/>
        <end position="89"/>
    </location>
</feature>
<protein>
    <submittedName>
        <fullName evidence="3">Transcription initiation factor TFIIIB, Bdp1 subunit</fullName>
    </submittedName>
</protein>
<reference evidence="3 4" key="1">
    <citation type="submission" date="2019-07" db="EMBL/GenBank/DDBJ databases">
        <title>Rhodotorula toruloides NBRC10032 genome sequencing.</title>
        <authorList>
            <person name="Shida Y."/>
            <person name="Takaku H."/>
            <person name="Ogasawara W."/>
            <person name="Mori K."/>
        </authorList>
    </citation>
    <scope>NUCLEOTIDE SEQUENCE [LARGE SCALE GENOMIC DNA]</scope>
    <source>
        <strain evidence="3 4">NBRC10032</strain>
    </source>
</reference>
<feature type="compositionally biased region" description="Acidic residues" evidence="1">
    <location>
        <begin position="354"/>
        <end position="363"/>
    </location>
</feature>
<comment type="caution">
    <text evidence="3">The sequence shown here is derived from an EMBL/GenBank/DDBJ whole genome shotgun (WGS) entry which is preliminary data.</text>
</comment>
<dbReference type="Proteomes" id="UP000321518">
    <property type="component" value="Unassembled WGS sequence"/>
</dbReference>
<organism evidence="3 4">
    <name type="scientific">Rhodotorula toruloides</name>
    <name type="common">Yeast</name>
    <name type="synonym">Rhodosporidium toruloides</name>
    <dbReference type="NCBI Taxonomy" id="5286"/>
    <lineage>
        <taxon>Eukaryota</taxon>
        <taxon>Fungi</taxon>
        <taxon>Dikarya</taxon>
        <taxon>Basidiomycota</taxon>
        <taxon>Pucciniomycotina</taxon>
        <taxon>Microbotryomycetes</taxon>
        <taxon>Sporidiobolales</taxon>
        <taxon>Sporidiobolaceae</taxon>
        <taxon>Rhodotorula</taxon>
    </lineage>
</organism>
<dbReference type="GO" id="GO:0001156">
    <property type="term" value="F:TFIIIC-class transcription factor complex binding"/>
    <property type="evidence" value="ECO:0007669"/>
    <property type="project" value="TreeGrafter"/>
</dbReference>